<keyword evidence="3" id="KW-0808">Transferase</keyword>
<dbReference type="InterPro" id="IPR036249">
    <property type="entry name" value="Thioredoxin-like_sf"/>
</dbReference>
<dbReference type="SUPFAM" id="SSF52833">
    <property type="entry name" value="Thioredoxin-like"/>
    <property type="match status" value="1"/>
</dbReference>
<feature type="domain" description="GST N-terminal" evidence="1">
    <location>
        <begin position="1"/>
        <end position="80"/>
    </location>
</feature>
<name>A0A0M6XP43_9RHOB</name>
<dbReference type="InterPro" id="IPR036282">
    <property type="entry name" value="Glutathione-S-Trfase_C_sf"/>
</dbReference>
<evidence type="ECO:0000313" key="3">
    <source>
        <dbReference type="EMBL" id="CTQ32658.1"/>
    </source>
</evidence>
<dbReference type="SFLD" id="SFLDG00358">
    <property type="entry name" value="Main_(cytGST)"/>
    <property type="match status" value="1"/>
</dbReference>
<proteinExistence type="predicted"/>
<evidence type="ECO:0000259" key="2">
    <source>
        <dbReference type="PROSITE" id="PS50405"/>
    </source>
</evidence>
<dbReference type="EC" id="2.5.1.-" evidence="3"/>
<dbReference type="GO" id="GO:0016740">
    <property type="term" value="F:transferase activity"/>
    <property type="evidence" value="ECO:0007669"/>
    <property type="project" value="UniProtKB-KW"/>
</dbReference>
<evidence type="ECO:0000313" key="4">
    <source>
        <dbReference type="Proteomes" id="UP000048908"/>
    </source>
</evidence>
<dbReference type="Gene3D" id="3.40.30.10">
    <property type="entry name" value="Glutaredoxin"/>
    <property type="match status" value="1"/>
</dbReference>
<sequence length="208" mass="23119">MLKLHCLAYSRAIRVEWLLQELDTPHELVLYDRTEEFGAPDSLKAVHPLGKSPVIEDDGMVLAESSAILRYVHATHGDGRFEPEPGTRAFFEHGEWLDYVESSAALPILSAVFDRMAGKDEAPEDPRMKAQLAANLDYIEGRLSDRDFLMGEAPMLADIQMSYMLALLGLTGHLQERPVLAAYWDRIKAQPGFRAAVARTGPMTPPAS</sequence>
<dbReference type="PROSITE" id="PS50404">
    <property type="entry name" value="GST_NTER"/>
    <property type="match status" value="1"/>
</dbReference>
<protein>
    <submittedName>
        <fullName evidence="3">Tetrachloro-P-hydroquinone reductive dehalogenase</fullName>
        <ecNumber evidence="3">2.5.1.-</ecNumber>
    </submittedName>
</protein>
<accession>A0A0M6XP43</accession>
<dbReference type="Pfam" id="PF02798">
    <property type="entry name" value="GST_N"/>
    <property type="match status" value="1"/>
</dbReference>
<dbReference type="SUPFAM" id="SSF47616">
    <property type="entry name" value="GST C-terminal domain-like"/>
    <property type="match status" value="1"/>
</dbReference>
<feature type="domain" description="GST C-terminal" evidence="2">
    <location>
        <begin position="86"/>
        <end position="206"/>
    </location>
</feature>
<gene>
    <name evidence="3" type="primary">pcpC</name>
    <name evidence="3" type="ORF">JAN5088_01430</name>
</gene>
<dbReference type="Gene3D" id="1.20.1050.10">
    <property type="match status" value="1"/>
</dbReference>
<reference evidence="3 4" key="1">
    <citation type="submission" date="2015-07" db="EMBL/GenBank/DDBJ databases">
        <authorList>
            <person name="Noorani M."/>
        </authorList>
    </citation>
    <scope>NUCLEOTIDE SEQUENCE [LARGE SCALE GENOMIC DNA]</scope>
    <source>
        <strain evidence="3 4">CECT 5088</strain>
    </source>
</reference>
<dbReference type="SFLD" id="SFLDS00019">
    <property type="entry name" value="Glutathione_Transferase_(cytos"/>
    <property type="match status" value="1"/>
</dbReference>
<dbReference type="Proteomes" id="UP000048908">
    <property type="component" value="Unassembled WGS sequence"/>
</dbReference>
<dbReference type="PROSITE" id="PS50405">
    <property type="entry name" value="GST_CTER"/>
    <property type="match status" value="1"/>
</dbReference>
<dbReference type="SFLD" id="SFLDG01150">
    <property type="entry name" value="Main.1:_Beta-like"/>
    <property type="match status" value="1"/>
</dbReference>
<dbReference type="PANTHER" id="PTHR44051">
    <property type="entry name" value="GLUTATHIONE S-TRANSFERASE-RELATED"/>
    <property type="match status" value="1"/>
</dbReference>
<organism evidence="3 4">
    <name type="scientific">Jannaschia rubra</name>
    <dbReference type="NCBI Taxonomy" id="282197"/>
    <lineage>
        <taxon>Bacteria</taxon>
        <taxon>Pseudomonadati</taxon>
        <taxon>Pseudomonadota</taxon>
        <taxon>Alphaproteobacteria</taxon>
        <taxon>Rhodobacterales</taxon>
        <taxon>Roseobacteraceae</taxon>
        <taxon>Jannaschia</taxon>
    </lineage>
</organism>
<dbReference type="OrthoDB" id="9810080at2"/>
<dbReference type="Pfam" id="PF13410">
    <property type="entry name" value="GST_C_2"/>
    <property type="match status" value="1"/>
</dbReference>
<dbReference type="InterPro" id="IPR010987">
    <property type="entry name" value="Glutathione-S-Trfase_C-like"/>
</dbReference>
<dbReference type="AlphaFoldDB" id="A0A0M6XP43"/>
<dbReference type="InterPro" id="IPR004045">
    <property type="entry name" value="Glutathione_S-Trfase_N"/>
</dbReference>
<dbReference type="STRING" id="282197.SAMN04488517_101593"/>
<dbReference type="RefSeq" id="WP_055682096.1">
    <property type="nucleotide sequence ID" value="NZ_CXPG01000014.1"/>
</dbReference>
<evidence type="ECO:0000259" key="1">
    <source>
        <dbReference type="PROSITE" id="PS50404"/>
    </source>
</evidence>
<dbReference type="InterPro" id="IPR040079">
    <property type="entry name" value="Glutathione_S-Trfase"/>
</dbReference>
<dbReference type="EMBL" id="CXPG01000014">
    <property type="protein sequence ID" value="CTQ32658.1"/>
    <property type="molecule type" value="Genomic_DNA"/>
</dbReference>
<dbReference type="PANTHER" id="PTHR44051:SF9">
    <property type="entry name" value="GLUTATHIONE S-TRANSFERASE 1"/>
    <property type="match status" value="1"/>
</dbReference>
<dbReference type="CDD" id="cd03046">
    <property type="entry name" value="GST_N_GTT1_like"/>
    <property type="match status" value="1"/>
</dbReference>
<keyword evidence="4" id="KW-1185">Reference proteome</keyword>